<feature type="compositionally biased region" description="Basic residues" evidence="1">
    <location>
        <begin position="1"/>
        <end position="10"/>
    </location>
</feature>
<feature type="region of interest" description="Disordered" evidence="1">
    <location>
        <begin position="264"/>
        <end position="343"/>
    </location>
</feature>
<evidence type="ECO:0000313" key="3">
    <source>
        <dbReference type="Proteomes" id="UP000095751"/>
    </source>
</evidence>
<accession>A0A1E7F693</accession>
<keyword evidence="3" id="KW-1185">Reference proteome</keyword>
<dbReference type="AlphaFoldDB" id="A0A1E7F693"/>
<evidence type="ECO:0000313" key="2">
    <source>
        <dbReference type="EMBL" id="OEU13649.1"/>
    </source>
</evidence>
<feature type="region of interest" description="Disordered" evidence="1">
    <location>
        <begin position="1"/>
        <end position="28"/>
    </location>
</feature>
<sequence>MPAAVKRRRSAGIERKSDSGSLGKSDSENKRACALLEYAVRDDHNNNSNSNNNNIEISMAQLAKAALMKLKDFREYHEKIGNFRIDPPSTTVTTKKRTTRGVTAAAVTKTTTTKNPQNRRSSNNSSSIVLKKSSIPFLAIQLGAFVPNSSDVAKRAQDYFQDVIELLKKPSNKGGGVHGLRDIQRNQFSYEAACFYLIATSGRGHDRSNSNSKVRRRSKTGDDDDEDDIERQLDLSTFIDVIKAPSQFQTVLGYVKELREDIESTLSSSRRSSSENETKSTTASRKRSRKEASESSEATIAARKRNNSHDVSGENPPSAPYNEKQSNDFSDNQRRRHSRPNPVFDEWKKKVLVEACEDAKETMKKAKKYESCENDNEADRILDFAVRKILAGNGML</sequence>
<reference evidence="2 3" key="1">
    <citation type="submission" date="2016-09" db="EMBL/GenBank/DDBJ databases">
        <title>Extensive genetic diversity and differential bi-allelic expression allows diatom success in the polar Southern Ocean.</title>
        <authorList>
            <consortium name="DOE Joint Genome Institute"/>
            <person name="Mock T."/>
            <person name="Otillar R.P."/>
            <person name="Strauss J."/>
            <person name="Dupont C."/>
            <person name="Frickenhaus S."/>
            <person name="Maumus F."/>
            <person name="Mcmullan M."/>
            <person name="Sanges R."/>
            <person name="Schmutz J."/>
            <person name="Toseland A."/>
            <person name="Valas R."/>
            <person name="Veluchamy A."/>
            <person name="Ward B.J."/>
            <person name="Allen A."/>
            <person name="Barry K."/>
            <person name="Falciatore A."/>
            <person name="Ferrante M."/>
            <person name="Fortunato A.E."/>
            <person name="Gloeckner G."/>
            <person name="Gruber A."/>
            <person name="Hipkin R."/>
            <person name="Janech M."/>
            <person name="Kroth P."/>
            <person name="Leese F."/>
            <person name="Lindquist E."/>
            <person name="Lyon B.R."/>
            <person name="Martin J."/>
            <person name="Mayer C."/>
            <person name="Parker M."/>
            <person name="Quesneville H."/>
            <person name="Raymond J."/>
            <person name="Uhlig C."/>
            <person name="Valentin K.U."/>
            <person name="Worden A.Z."/>
            <person name="Armbrust E.V."/>
            <person name="Bowler C."/>
            <person name="Green B."/>
            <person name="Moulton V."/>
            <person name="Van Oosterhout C."/>
            <person name="Grigoriev I."/>
        </authorList>
    </citation>
    <scope>NUCLEOTIDE SEQUENCE [LARGE SCALE GENOMIC DNA]</scope>
    <source>
        <strain evidence="2 3">CCMP1102</strain>
    </source>
</reference>
<organism evidence="2 3">
    <name type="scientific">Fragilariopsis cylindrus CCMP1102</name>
    <dbReference type="NCBI Taxonomy" id="635003"/>
    <lineage>
        <taxon>Eukaryota</taxon>
        <taxon>Sar</taxon>
        <taxon>Stramenopiles</taxon>
        <taxon>Ochrophyta</taxon>
        <taxon>Bacillariophyta</taxon>
        <taxon>Bacillariophyceae</taxon>
        <taxon>Bacillariophycidae</taxon>
        <taxon>Bacillariales</taxon>
        <taxon>Bacillariaceae</taxon>
        <taxon>Fragilariopsis</taxon>
    </lineage>
</organism>
<dbReference type="KEGG" id="fcy:FRACYDRAFT_241993"/>
<dbReference type="EMBL" id="KV784361">
    <property type="protein sequence ID" value="OEU13649.1"/>
    <property type="molecule type" value="Genomic_DNA"/>
</dbReference>
<feature type="region of interest" description="Disordered" evidence="1">
    <location>
        <begin position="204"/>
        <end position="228"/>
    </location>
</feature>
<protein>
    <submittedName>
        <fullName evidence="2">Uncharacterized protein</fullName>
    </submittedName>
</protein>
<gene>
    <name evidence="2" type="ORF">FRACYDRAFT_241993</name>
</gene>
<evidence type="ECO:0000256" key="1">
    <source>
        <dbReference type="SAM" id="MobiDB-lite"/>
    </source>
</evidence>
<name>A0A1E7F693_9STRA</name>
<dbReference type="OrthoDB" id="53632at2759"/>
<proteinExistence type="predicted"/>
<dbReference type="Proteomes" id="UP000095751">
    <property type="component" value="Unassembled WGS sequence"/>
</dbReference>
<dbReference type="InParanoid" id="A0A1E7F693"/>